<evidence type="ECO:0000256" key="1">
    <source>
        <dbReference type="SAM" id="MobiDB-lite"/>
    </source>
</evidence>
<sequence length="404" mass="45257">MALSGQPPKTWSPNIQLHDSSIVDYESTEEKDASQYRVLWSNIMDKGKYLESTRYHKGEVLLLCWDERSDDLATKKEVDDLKIVFEGKLGYHVTIAKLSRESLEPQGRTLQVDVNYEVAKFVKEHDGPNSLLIVYYAGHGKPGTRYGDLEIHGLFEFLAATKANATTAVPGKESFTSALIHALAELVAQTPEGRFTTSQLLAKITEHEHFPKDQEPQLIERGDSHKRAGRIMLHPIQRDGMVSKFPKQRPGVDQTKKHTVTLHFDFTSRPSDENLVTLGKGMNEIFRRNNLEVLQPRWGGMKPSATARAVNRFRASLQRRRSSHAEKRPIIEVQHRPGSQLAPSQDRDLRQLLTPPGTGYHTQDSPGTTTGYAASGSADSSGSSGDRPKNKLKRQRTTQNGDDI</sequence>
<accession>A0A8H3IPM3</accession>
<comment type="caution">
    <text evidence="2">The sequence shown here is derived from an EMBL/GenBank/DDBJ whole genome shotgun (WGS) entry which is preliminary data.</text>
</comment>
<evidence type="ECO:0000313" key="3">
    <source>
        <dbReference type="Proteomes" id="UP000664521"/>
    </source>
</evidence>
<protein>
    <submittedName>
        <fullName evidence="2">Uncharacterized protein</fullName>
    </submittedName>
</protein>
<organism evidence="2 3">
    <name type="scientific">Heterodermia speciosa</name>
    <dbReference type="NCBI Taxonomy" id="116794"/>
    <lineage>
        <taxon>Eukaryota</taxon>
        <taxon>Fungi</taxon>
        <taxon>Dikarya</taxon>
        <taxon>Ascomycota</taxon>
        <taxon>Pezizomycotina</taxon>
        <taxon>Lecanoromycetes</taxon>
        <taxon>OSLEUM clade</taxon>
        <taxon>Lecanoromycetidae</taxon>
        <taxon>Caliciales</taxon>
        <taxon>Physciaceae</taxon>
        <taxon>Heterodermia</taxon>
    </lineage>
</organism>
<dbReference type="EMBL" id="CAJPDS010000028">
    <property type="protein sequence ID" value="CAF9921339.1"/>
    <property type="molecule type" value="Genomic_DNA"/>
</dbReference>
<keyword evidence="3" id="KW-1185">Reference proteome</keyword>
<dbReference type="OrthoDB" id="4760831at2759"/>
<feature type="compositionally biased region" description="Low complexity" evidence="1">
    <location>
        <begin position="365"/>
        <end position="385"/>
    </location>
</feature>
<proteinExistence type="predicted"/>
<gene>
    <name evidence="2" type="ORF">HETSPECPRED_004498</name>
</gene>
<name>A0A8H3IPM3_9LECA</name>
<reference evidence="2" key="1">
    <citation type="submission" date="2021-03" db="EMBL/GenBank/DDBJ databases">
        <authorList>
            <person name="Tagirdzhanova G."/>
        </authorList>
    </citation>
    <scope>NUCLEOTIDE SEQUENCE</scope>
</reference>
<dbReference type="Proteomes" id="UP000664521">
    <property type="component" value="Unassembled WGS sequence"/>
</dbReference>
<evidence type="ECO:0000313" key="2">
    <source>
        <dbReference type="EMBL" id="CAF9921339.1"/>
    </source>
</evidence>
<dbReference type="AlphaFoldDB" id="A0A8H3IPM3"/>
<feature type="compositionally biased region" description="Basic and acidic residues" evidence="1">
    <location>
        <begin position="323"/>
        <end position="335"/>
    </location>
</feature>
<feature type="region of interest" description="Disordered" evidence="1">
    <location>
        <begin position="317"/>
        <end position="404"/>
    </location>
</feature>